<keyword evidence="3 11" id="KW-0597">Phosphoprotein</keyword>
<keyword evidence="1 11" id="KW-0963">Cytoplasm</keyword>
<dbReference type="GO" id="GO:0000287">
    <property type="term" value="F:magnesium ion binding"/>
    <property type="evidence" value="ECO:0007669"/>
    <property type="project" value="UniProtKB-UniRule"/>
</dbReference>
<evidence type="ECO:0000256" key="6">
    <source>
        <dbReference type="ARBA" id="ARBA00022741"/>
    </source>
</evidence>
<keyword evidence="7 11" id="KW-0418">Kinase</keyword>
<dbReference type="AlphaFoldDB" id="A0A4R1K9N7"/>
<comment type="catalytic activity">
    <reaction evidence="11">
        <text>L-seryl-[protein] + ATP = O-phospho-L-seryl-[protein] + ADP + H(+)</text>
        <dbReference type="Rhea" id="RHEA:17989"/>
        <dbReference type="Rhea" id="RHEA-COMP:9863"/>
        <dbReference type="Rhea" id="RHEA-COMP:11604"/>
        <dbReference type="ChEBI" id="CHEBI:15378"/>
        <dbReference type="ChEBI" id="CHEBI:29999"/>
        <dbReference type="ChEBI" id="CHEBI:30616"/>
        <dbReference type="ChEBI" id="CHEBI:83421"/>
        <dbReference type="ChEBI" id="CHEBI:456216"/>
        <dbReference type="EC" id="2.7.11.1"/>
    </reaction>
</comment>
<dbReference type="InterPro" id="IPR032882">
    <property type="entry name" value="SrkA/RdoA"/>
</dbReference>
<evidence type="ECO:0000256" key="1">
    <source>
        <dbReference type="ARBA" id="ARBA00022490"/>
    </source>
</evidence>
<evidence type="ECO:0000313" key="13">
    <source>
        <dbReference type="EMBL" id="TCK61075.1"/>
    </source>
</evidence>
<protein>
    <recommendedName>
        <fullName evidence="11">Stress response kinase A</fullName>
        <ecNumber evidence="11">2.7.11.1</ecNumber>
    </recommendedName>
    <alternativeName>
        <fullName evidence="11">Serine/threonine-protein kinase SrkA</fullName>
    </alternativeName>
</protein>
<dbReference type="OrthoDB" id="5392197at2"/>
<keyword evidence="6 11" id="KW-0547">Nucleotide-binding</keyword>
<name>A0A4R1K9N7_9GAMM</name>
<dbReference type="Gene3D" id="3.30.200.70">
    <property type="match status" value="1"/>
</dbReference>
<proteinExistence type="inferred from homology"/>
<feature type="binding site" evidence="11">
    <location>
        <position position="201"/>
    </location>
    <ligand>
        <name>Mg(2+)</name>
        <dbReference type="ChEBI" id="CHEBI:18420"/>
    </ligand>
</feature>
<feature type="active site" description="Proton acceptor" evidence="11">
    <location>
        <position position="196"/>
    </location>
</feature>
<evidence type="ECO:0000259" key="12">
    <source>
        <dbReference type="Pfam" id="PF01636"/>
    </source>
</evidence>
<sequence length="322" mass="37433">MAQFNFSNLTPDCQLDALESVGVYAQSGLLALNSYENRVYQFLADDNKRYVVKFYRPERLSDAQILEDHRFCEQLVEAEVPIVAPLKIQGQTLLHWQDVRFALFNSVGGRSFEVDNLAQLAQVGRYLGRLHQIGAQEPFRARPTLTLDDFIDKPLALLRSWLPDSIQKAFFAIAEQVRDEVCAQYRPTELIRLHGDCHPGNILWLDGPKLLDLDDARMGPAVQDIWMLLNGERQDQLIQLDTVLDGYEEFAHFPDQELKWIECLRAMRMIHYMGWLAKRWEDGAFQRAFPWFNSQQYWENQILALKEQLSALREAPLSRVLY</sequence>
<keyword evidence="9 11" id="KW-0460">Magnesium</keyword>
<feature type="site" description="ATP" evidence="11">
    <location>
        <position position="34"/>
    </location>
</feature>
<dbReference type="EMBL" id="SMGD01000006">
    <property type="protein sequence ID" value="TCK61075.1"/>
    <property type="molecule type" value="Genomic_DNA"/>
</dbReference>
<comment type="function">
    <text evidence="11">A protein kinase that phosphorylates Ser and Thr residues. Probably acts to suppress the effects of stress linked to accumulation of reactive oxygen species. Probably involved in the extracytoplasmic stress response.</text>
</comment>
<keyword evidence="10 11" id="KW-0346">Stress response</keyword>
<evidence type="ECO:0000256" key="2">
    <source>
        <dbReference type="ARBA" id="ARBA00022527"/>
    </source>
</evidence>
<evidence type="ECO:0000313" key="14">
    <source>
        <dbReference type="Proteomes" id="UP000295565"/>
    </source>
</evidence>
<comment type="caution">
    <text evidence="13">The sequence shown here is derived from an EMBL/GenBank/DDBJ whole genome shotgun (WGS) entry which is preliminary data.</text>
</comment>
<dbReference type="PANTHER" id="PTHR39573">
    <property type="entry name" value="STRESS RESPONSE KINASE A"/>
    <property type="match status" value="1"/>
</dbReference>
<evidence type="ECO:0000256" key="10">
    <source>
        <dbReference type="ARBA" id="ARBA00023016"/>
    </source>
</evidence>
<dbReference type="HAMAP" id="MF_01497">
    <property type="entry name" value="SrkA_kinase"/>
    <property type="match status" value="1"/>
</dbReference>
<dbReference type="Gene3D" id="1.20.1270.170">
    <property type="match status" value="1"/>
</dbReference>
<dbReference type="Gene3D" id="1.10.510.10">
    <property type="entry name" value="Transferase(Phosphotransferase) domain 1"/>
    <property type="match status" value="1"/>
</dbReference>
<keyword evidence="2 11" id="KW-0723">Serine/threonine-protein kinase</keyword>
<comment type="cofactor">
    <cofactor evidence="11">
        <name>Mg(2+)</name>
        <dbReference type="ChEBI" id="CHEBI:18420"/>
    </cofactor>
</comment>
<dbReference type="Proteomes" id="UP000295565">
    <property type="component" value="Unassembled WGS sequence"/>
</dbReference>
<keyword evidence="8 11" id="KW-0067">ATP-binding</keyword>
<dbReference type="PANTHER" id="PTHR39573:SF1">
    <property type="entry name" value="STRESS RESPONSE KINASE A"/>
    <property type="match status" value="1"/>
</dbReference>
<dbReference type="InterPro" id="IPR002575">
    <property type="entry name" value="Aminoglycoside_PTrfase"/>
</dbReference>
<evidence type="ECO:0000256" key="7">
    <source>
        <dbReference type="ARBA" id="ARBA00022777"/>
    </source>
</evidence>
<dbReference type="GO" id="GO:0106310">
    <property type="term" value="F:protein serine kinase activity"/>
    <property type="evidence" value="ECO:0007669"/>
    <property type="project" value="RHEA"/>
</dbReference>
<gene>
    <name evidence="11" type="primary">srkA</name>
    <name evidence="13" type="ORF">EV690_0516</name>
</gene>
<organism evidence="13 14">
    <name type="scientific">Celerinatantimonas diazotrophica</name>
    <dbReference type="NCBI Taxonomy" id="412034"/>
    <lineage>
        <taxon>Bacteria</taxon>
        <taxon>Pseudomonadati</taxon>
        <taxon>Pseudomonadota</taxon>
        <taxon>Gammaproteobacteria</taxon>
        <taxon>Celerinatantimonadaceae</taxon>
        <taxon>Celerinatantimonas</taxon>
    </lineage>
</organism>
<dbReference type="GO" id="GO:0005737">
    <property type="term" value="C:cytoplasm"/>
    <property type="evidence" value="ECO:0007669"/>
    <property type="project" value="UniProtKB-SubCell"/>
</dbReference>
<comment type="similarity">
    <text evidence="11">Belongs to the SrkA/RdoA protein kinase family.</text>
</comment>
<dbReference type="InterPro" id="IPR011009">
    <property type="entry name" value="Kinase-like_dom_sf"/>
</dbReference>
<dbReference type="Pfam" id="PF01636">
    <property type="entry name" value="APH"/>
    <property type="match status" value="1"/>
</dbReference>
<feature type="domain" description="Aminoglycoside phosphotransferase" evidence="12">
    <location>
        <begin position="34"/>
        <end position="250"/>
    </location>
</feature>
<evidence type="ECO:0000256" key="3">
    <source>
        <dbReference type="ARBA" id="ARBA00022553"/>
    </source>
</evidence>
<keyword evidence="14" id="KW-1185">Reference proteome</keyword>
<evidence type="ECO:0000256" key="9">
    <source>
        <dbReference type="ARBA" id="ARBA00022842"/>
    </source>
</evidence>
<evidence type="ECO:0000256" key="5">
    <source>
        <dbReference type="ARBA" id="ARBA00022723"/>
    </source>
</evidence>
<feature type="binding site" evidence="11">
    <location>
        <position position="212"/>
    </location>
    <ligand>
        <name>Mg(2+)</name>
        <dbReference type="ChEBI" id="CHEBI:18420"/>
    </ligand>
</feature>
<comment type="subcellular location">
    <subcellularLocation>
        <location evidence="11">Cytoplasm</location>
    </subcellularLocation>
</comment>
<keyword evidence="4 11" id="KW-0808">Transferase</keyword>
<evidence type="ECO:0000256" key="4">
    <source>
        <dbReference type="ARBA" id="ARBA00022679"/>
    </source>
</evidence>
<comment type="catalytic activity">
    <reaction evidence="11">
        <text>L-threonyl-[protein] + ATP = O-phospho-L-threonyl-[protein] + ADP + H(+)</text>
        <dbReference type="Rhea" id="RHEA:46608"/>
        <dbReference type="Rhea" id="RHEA-COMP:11060"/>
        <dbReference type="Rhea" id="RHEA-COMP:11605"/>
        <dbReference type="ChEBI" id="CHEBI:15378"/>
        <dbReference type="ChEBI" id="CHEBI:30013"/>
        <dbReference type="ChEBI" id="CHEBI:30616"/>
        <dbReference type="ChEBI" id="CHEBI:61977"/>
        <dbReference type="ChEBI" id="CHEBI:456216"/>
        <dbReference type="EC" id="2.7.11.1"/>
    </reaction>
</comment>
<evidence type="ECO:0000256" key="8">
    <source>
        <dbReference type="ARBA" id="ARBA00022840"/>
    </source>
</evidence>
<dbReference type="NCBIfam" id="NF008738">
    <property type="entry name" value="PRK11768.1"/>
    <property type="match status" value="1"/>
</dbReference>
<feature type="active site" evidence="11">
    <location>
        <position position="212"/>
    </location>
</feature>
<dbReference type="SUPFAM" id="SSF56112">
    <property type="entry name" value="Protein kinase-like (PK-like)"/>
    <property type="match status" value="1"/>
</dbReference>
<reference evidence="13 14" key="1">
    <citation type="submission" date="2019-03" db="EMBL/GenBank/DDBJ databases">
        <title>Genomic Encyclopedia of Type Strains, Phase IV (KMG-IV): sequencing the most valuable type-strain genomes for metagenomic binning, comparative biology and taxonomic classification.</title>
        <authorList>
            <person name="Goeker M."/>
        </authorList>
    </citation>
    <scope>NUCLEOTIDE SEQUENCE [LARGE SCALE GENOMIC DNA]</scope>
    <source>
        <strain evidence="13 14">DSM 18577</strain>
    </source>
</reference>
<accession>A0A4R1K9N7</accession>
<dbReference type="RefSeq" id="WP_131911375.1">
    <property type="nucleotide sequence ID" value="NZ_OU594967.1"/>
</dbReference>
<dbReference type="EC" id="2.7.11.1" evidence="11"/>
<comment type="subunit">
    <text evidence="11">Monomer.</text>
</comment>
<keyword evidence="5 11" id="KW-0479">Metal-binding</keyword>
<dbReference type="GO" id="GO:0004674">
    <property type="term" value="F:protein serine/threonine kinase activity"/>
    <property type="evidence" value="ECO:0007669"/>
    <property type="project" value="UniProtKB-UniRule"/>
</dbReference>
<dbReference type="GO" id="GO:0005524">
    <property type="term" value="F:ATP binding"/>
    <property type="evidence" value="ECO:0007669"/>
    <property type="project" value="UniProtKB-UniRule"/>
</dbReference>
<evidence type="ECO:0000256" key="11">
    <source>
        <dbReference type="HAMAP-Rule" id="MF_01497"/>
    </source>
</evidence>